<keyword evidence="1" id="KW-0812">Transmembrane</keyword>
<dbReference type="HOGENOM" id="CLU_143543_0_0_11"/>
<keyword evidence="2" id="KW-0614">Plasmid</keyword>
<name>G8XDN3_STREN</name>
<geneLocation type="plasmid" evidence="2 3">
    <name>pSCATT</name>
</geneLocation>
<feature type="transmembrane region" description="Helical" evidence="1">
    <location>
        <begin position="125"/>
        <end position="149"/>
    </location>
</feature>
<keyword evidence="1" id="KW-0472">Membrane</keyword>
<dbReference type="EMBL" id="CP003229">
    <property type="protein sequence ID" value="AEW98227.1"/>
    <property type="molecule type" value="Genomic_DNA"/>
</dbReference>
<dbReference type="AlphaFoldDB" id="G8XDN3"/>
<reference evidence="3" key="1">
    <citation type="submission" date="2011-12" db="EMBL/GenBank/DDBJ databases">
        <title>Complete genome sequence of Streptomyces cattleya strain DSM 46488.</title>
        <authorList>
            <person name="Ou H.-Y."/>
            <person name="Li P."/>
            <person name="Zhao C."/>
            <person name="O'Hagan D."/>
            <person name="Deng Z."/>
        </authorList>
    </citation>
    <scope>NUCLEOTIDE SEQUENCE [LARGE SCALE GENOMIC DNA]</scope>
    <source>
        <strain evidence="3">ATCC 35852 / DSM 46488 / JCM 4925 / NBRC 14057 / NRRL 8057</strain>
        <plasmid evidence="3">Plasmid pSCATT</plasmid>
    </source>
</reference>
<protein>
    <recommendedName>
        <fullName evidence="4">DUF3592 domain-containing protein</fullName>
    </recommendedName>
</protein>
<dbReference type="PATRIC" id="fig|1003195.29.peg.5838"/>
<feature type="transmembrane region" description="Helical" evidence="1">
    <location>
        <begin position="20"/>
        <end position="40"/>
    </location>
</feature>
<evidence type="ECO:0000313" key="3">
    <source>
        <dbReference type="Proteomes" id="UP000007842"/>
    </source>
</evidence>
<organism evidence="2 3">
    <name type="scientific">Streptantibioticus cattleyicolor (strain ATCC 35852 / DSM 46488 / JCM 4925 / NBRC 14057 / NRRL 8057)</name>
    <name type="common">Streptomyces cattleya</name>
    <dbReference type="NCBI Taxonomy" id="1003195"/>
    <lineage>
        <taxon>Bacteria</taxon>
        <taxon>Bacillati</taxon>
        <taxon>Actinomycetota</taxon>
        <taxon>Actinomycetes</taxon>
        <taxon>Kitasatosporales</taxon>
        <taxon>Streptomycetaceae</taxon>
        <taxon>Streptantibioticus</taxon>
    </lineage>
</organism>
<dbReference type="Proteomes" id="UP000007842">
    <property type="component" value="Plasmid pSCATT"/>
</dbReference>
<keyword evidence="1" id="KW-1133">Transmembrane helix</keyword>
<sequence>MRRNGVGEGRGEVDAIVWGRLVPVLLGLTVIGIAVYEIALQCRLRREGVRVRGVVVRHTVSSTGETRSRHAVVGFVDADGTSHEYRSALSGTGKLPVGGEVPMIYLPGAPAKARIDIASRRWGQVAVLMLFGVAFTAVGLLSMVSGIGVRHHSL</sequence>
<dbReference type="KEGG" id="scy:SCATT_p00340"/>
<proteinExistence type="predicted"/>
<keyword evidence="3" id="KW-1185">Reference proteome</keyword>
<accession>G8XDN3</accession>
<evidence type="ECO:0000313" key="2">
    <source>
        <dbReference type="EMBL" id="AEW98227.1"/>
    </source>
</evidence>
<gene>
    <name evidence="2" type="ordered locus">SCATT_p00340</name>
</gene>
<evidence type="ECO:0008006" key="4">
    <source>
        <dbReference type="Google" id="ProtNLM"/>
    </source>
</evidence>
<evidence type="ECO:0000256" key="1">
    <source>
        <dbReference type="SAM" id="Phobius"/>
    </source>
</evidence>